<feature type="non-terminal residue" evidence="1">
    <location>
        <position position="1"/>
    </location>
</feature>
<reference evidence="1 2" key="1">
    <citation type="submission" date="2021-06" db="EMBL/GenBank/DDBJ databases">
        <authorList>
            <person name="Kallberg Y."/>
            <person name="Tangrot J."/>
            <person name="Rosling A."/>
        </authorList>
    </citation>
    <scope>NUCLEOTIDE SEQUENCE [LARGE SCALE GENOMIC DNA]</scope>
    <source>
        <strain evidence="1 2">120-4 pot B 10/14</strain>
    </source>
</reference>
<proteinExistence type="predicted"/>
<dbReference type="EMBL" id="CAJVQB010056687">
    <property type="protein sequence ID" value="CAG8837802.1"/>
    <property type="molecule type" value="Genomic_DNA"/>
</dbReference>
<evidence type="ECO:0000313" key="1">
    <source>
        <dbReference type="EMBL" id="CAG8837802.1"/>
    </source>
</evidence>
<organism evidence="1 2">
    <name type="scientific">Gigaspora margarita</name>
    <dbReference type="NCBI Taxonomy" id="4874"/>
    <lineage>
        <taxon>Eukaryota</taxon>
        <taxon>Fungi</taxon>
        <taxon>Fungi incertae sedis</taxon>
        <taxon>Mucoromycota</taxon>
        <taxon>Glomeromycotina</taxon>
        <taxon>Glomeromycetes</taxon>
        <taxon>Diversisporales</taxon>
        <taxon>Gigasporaceae</taxon>
        <taxon>Gigaspora</taxon>
    </lineage>
</organism>
<accession>A0ABN7WRW2</accession>
<protein>
    <submittedName>
        <fullName evidence="1">40113_t:CDS:1</fullName>
    </submittedName>
</protein>
<comment type="caution">
    <text evidence="1">The sequence shown here is derived from an EMBL/GenBank/DDBJ whole genome shotgun (WGS) entry which is preliminary data.</text>
</comment>
<evidence type="ECO:0000313" key="2">
    <source>
        <dbReference type="Proteomes" id="UP000789901"/>
    </source>
</evidence>
<keyword evidence="2" id="KW-1185">Reference proteome</keyword>
<feature type="non-terminal residue" evidence="1">
    <location>
        <position position="84"/>
    </location>
</feature>
<dbReference type="Proteomes" id="UP000789901">
    <property type="component" value="Unassembled WGS sequence"/>
</dbReference>
<gene>
    <name evidence="1" type="ORF">GMARGA_LOCUS33664</name>
</gene>
<sequence>PAISSIFGSSTDATISFITPRQPALRLSNLSASSILQQEGTSFCITHRSAITRLEPEDFDDLYSLPPYDEDTTLNFPPQRNSLS</sequence>
<name>A0ABN7WRW2_GIGMA</name>